<evidence type="ECO:0000256" key="1">
    <source>
        <dbReference type="ARBA" id="ARBA00004651"/>
    </source>
</evidence>
<evidence type="ECO:0000256" key="3">
    <source>
        <dbReference type="ARBA" id="ARBA00022692"/>
    </source>
</evidence>
<dbReference type="GeneID" id="93231944"/>
<dbReference type="Pfam" id="PF02687">
    <property type="entry name" value="FtsX"/>
    <property type="match status" value="2"/>
</dbReference>
<keyword evidence="10" id="KW-1185">Reference proteome</keyword>
<feature type="transmembrane region" description="Helical" evidence="7">
    <location>
        <begin position="489"/>
        <end position="509"/>
    </location>
</feature>
<evidence type="ECO:0000313" key="9">
    <source>
        <dbReference type="EMBL" id="TFI01336.1"/>
    </source>
</evidence>
<comment type="similarity">
    <text evidence="6">Belongs to the ABC-4 integral membrane protein family.</text>
</comment>
<dbReference type="Proteomes" id="UP000298017">
    <property type="component" value="Unassembled WGS sequence"/>
</dbReference>
<feature type="transmembrane region" description="Helical" evidence="7">
    <location>
        <begin position="666"/>
        <end position="693"/>
    </location>
</feature>
<proteinExistence type="inferred from homology"/>
<dbReference type="InterPro" id="IPR050250">
    <property type="entry name" value="Macrolide_Exporter_MacB"/>
</dbReference>
<comment type="caution">
    <text evidence="9">The sequence shown here is derived from an EMBL/GenBank/DDBJ whole genome shotgun (WGS) entry which is preliminary data.</text>
</comment>
<keyword evidence="5 7" id="KW-0472">Membrane</keyword>
<feature type="transmembrane region" description="Helical" evidence="7">
    <location>
        <begin position="610"/>
        <end position="639"/>
    </location>
</feature>
<sequence length="743" mass="75826">MLRVVYSRLTRQWSRYALVVVCVAVCAAFMTAALGLASTLSTSLASDLAAPYKNADAVVTSPDAEKAPATADAQQIDKLEELPQVDGAWAPRSKLARVEGDTSASSSGMTFVSDLPSDNSLLPTTVAEGKLPETPQQIVTTEKVADQLHARVGDTVELGQAGDETGAPVQYTLSGLTEGTASSSLPDWYATSAGLQRLPGESMAGANGQQAILLRTAGTLDQEGLDSLATEVNRVLGMGHAGQPALEVKTPEQIADDSLQEMSQGTDVMAIFLGLFAGLSVLVALLVVTNTLSVLTAQRARELALLRCVGATGSQLRRAVLLEGLTIGVVASAIGVAAVGGLVALLNATGATGVLTLTLSPRDVVVGLVTGVLLTVIASLGPARRARGASALDGLRGSRAADGLPVVRIVLGAVVLVAGAAALVFGALQHSAGLGIVGGLAAFLGVVLTSRAYVPGLVKGAGKLLPGGIPSRLAAANAARYPTRTSTTATALLIGVLLVATVLTGQQVARTTLLVQLDRDRPVDISVPAEAGQLSPQQVTDLQKLPDVVGVQTDGSLPDGSTATIDAAQYLNAQKAGDLQKSVAEILHVDANQLGGALLEKASYVSVLDILLTVVLGLLAVAVVVAVLGIASTTSLSVLERARENSLLRALGLSKRQLGALIRREALVISLVATVVGLVVGWIFGVLGVMAVLPDSFAVQPVVPWTGFLLILAGAVVVAVLASALPVRRATKLSPVQGMARAD</sequence>
<dbReference type="GO" id="GO:0022857">
    <property type="term" value="F:transmembrane transporter activity"/>
    <property type="evidence" value="ECO:0007669"/>
    <property type="project" value="TreeGrafter"/>
</dbReference>
<gene>
    <name evidence="9" type="ORF">E4P33_07210</name>
</gene>
<feature type="transmembrane region" description="Helical" evidence="7">
    <location>
        <begin position="404"/>
        <end position="428"/>
    </location>
</feature>
<accession>A0AAX2SDK7</accession>
<keyword evidence="2" id="KW-1003">Cell membrane</keyword>
<reference evidence="9 10" key="1">
    <citation type="submission" date="2019-03" db="EMBL/GenBank/DDBJ databases">
        <title>Genome Sequencing and Assembly of Various Microbes Isolated from Alder Root Nodule.</title>
        <authorList>
            <person name="Swanson E."/>
            <person name="Sevigny J.L."/>
            <person name="Pesce C."/>
            <person name="Davis I."/>
            <person name="Kleiner V."/>
            <person name="Tisa L."/>
        </authorList>
    </citation>
    <scope>NUCLEOTIDE SEQUENCE [LARGE SCALE GENOMIC DNA]</scope>
    <source>
        <strain evidence="9 10">4R-31</strain>
    </source>
</reference>
<name>A0AAX2SDK7_KOCRH</name>
<evidence type="ECO:0000256" key="5">
    <source>
        <dbReference type="ARBA" id="ARBA00023136"/>
    </source>
</evidence>
<evidence type="ECO:0000256" key="6">
    <source>
        <dbReference type="ARBA" id="ARBA00038076"/>
    </source>
</evidence>
<comment type="subcellular location">
    <subcellularLocation>
        <location evidence="1">Cell membrane</location>
        <topology evidence="1">Multi-pass membrane protein</topology>
    </subcellularLocation>
</comment>
<dbReference type="GO" id="GO:0005886">
    <property type="term" value="C:plasma membrane"/>
    <property type="evidence" value="ECO:0007669"/>
    <property type="project" value="UniProtKB-SubCell"/>
</dbReference>
<keyword evidence="3 7" id="KW-0812">Transmembrane</keyword>
<evidence type="ECO:0000256" key="2">
    <source>
        <dbReference type="ARBA" id="ARBA00022475"/>
    </source>
</evidence>
<organism evidence="9 10">
    <name type="scientific">Kocuria rhizophila</name>
    <dbReference type="NCBI Taxonomy" id="72000"/>
    <lineage>
        <taxon>Bacteria</taxon>
        <taxon>Bacillati</taxon>
        <taxon>Actinomycetota</taxon>
        <taxon>Actinomycetes</taxon>
        <taxon>Micrococcales</taxon>
        <taxon>Micrococcaceae</taxon>
        <taxon>Kocuria</taxon>
    </lineage>
</organism>
<dbReference type="AlphaFoldDB" id="A0AAX2SDK7"/>
<evidence type="ECO:0000256" key="7">
    <source>
        <dbReference type="SAM" id="Phobius"/>
    </source>
</evidence>
<dbReference type="RefSeq" id="WP_039100745.1">
    <property type="nucleotide sequence ID" value="NZ_CAJFZU010000002.1"/>
</dbReference>
<feature type="transmembrane region" description="Helical" evidence="7">
    <location>
        <begin position="268"/>
        <end position="298"/>
    </location>
</feature>
<feature type="transmembrane region" description="Helical" evidence="7">
    <location>
        <begin position="319"/>
        <end position="344"/>
    </location>
</feature>
<feature type="domain" description="ABC3 transporter permease C-terminal" evidence="8">
    <location>
        <begin position="275"/>
        <end position="389"/>
    </location>
</feature>
<evidence type="ECO:0000313" key="10">
    <source>
        <dbReference type="Proteomes" id="UP000298017"/>
    </source>
</evidence>
<feature type="transmembrane region" description="Helical" evidence="7">
    <location>
        <begin position="364"/>
        <end position="383"/>
    </location>
</feature>
<dbReference type="PANTHER" id="PTHR30572:SF4">
    <property type="entry name" value="ABC TRANSPORTER PERMEASE YTRF"/>
    <property type="match status" value="1"/>
</dbReference>
<dbReference type="InterPro" id="IPR003838">
    <property type="entry name" value="ABC3_permease_C"/>
</dbReference>
<feature type="transmembrane region" description="Helical" evidence="7">
    <location>
        <begin position="705"/>
        <end position="725"/>
    </location>
</feature>
<feature type="domain" description="ABC3 transporter permease C-terminal" evidence="8">
    <location>
        <begin position="618"/>
        <end position="735"/>
    </location>
</feature>
<evidence type="ECO:0000256" key="4">
    <source>
        <dbReference type="ARBA" id="ARBA00022989"/>
    </source>
</evidence>
<dbReference type="EMBL" id="SPNK01000006">
    <property type="protein sequence ID" value="TFI01336.1"/>
    <property type="molecule type" value="Genomic_DNA"/>
</dbReference>
<keyword evidence="4 7" id="KW-1133">Transmembrane helix</keyword>
<dbReference type="PANTHER" id="PTHR30572">
    <property type="entry name" value="MEMBRANE COMPONENT OF TRANSPORTER-RELATED"/>
    <property type="match status" value="1"/>
</dbReference>
<feature type="transmembrane region" description="Helical" evidence="7">
    <location>
        <begin position="434"/>
        <end position="454"/>
    </location>
</feature>
<protein>
    <submittedName>
        <fullName evidence="9">FtsX-like permease family protein</fullName>
    </submittedName>
</protein>
<evidence type="ECO:0000259" key="8">
    <source>
        <dbReference type="Pfam" id="PF02687"/>
    </source>
</evidence>